<accession>S3BDJ1</accession>
<dbReference type="STRING" id="1203554.HMPREF1476_01555"/>
<evidence type="ECO:0000313" key="3">
    <source>
        <dbReference type="Proteomes" id="UP000014400"/>
    </source>
</evidence>
<keyword evidence="3" id="KW-1185">Reference proteome</keyword>
<reference evidence="2 3" key="1">
    <citation type="submission" date="2013-04" db="EMBL/GenBank/DDBJ databases">
        <title>The Genome Sequence of Sutterella wadsworthensis HGA0223.</title>
        <authorList>
            <consortium name="The Broad Institute Genomics Platform"/>
            <person name="Earl A."/>
            <person name="Ward D."/>
            <person name="Feldgarden M."/>
            <person name="Gevers D."/>
            <person name="Schmidt T.M."/>
            <person name="Dover J."/>
            <person name="Dai D."/>
            <person name="Walker B."/>
            <person name="Young S."/>
            <person name="Zeng Q."/>
            <person name="Gargeya S."/>
            <person name="Fitzgerald M."/>
            <person name="Haas B."/>
            <person name="Abouelleil A."/>
            <person name="Allen A.W."/>
            <person name="Alvarado L."/>
            <person name="Arachchi H.M."/>
            <person name="Berlin A.M."/>
            <person name="Chapman S.B."/>
            <person name="Gainer-Dewar J."/>
            <person name="Goldberg J."/>
            <person name="Griggs A."/>
            <person name="Gujja S."/>
            <person name="Hansen M."/>
            <person name="Howarth C."/>
            <person name="Imamovic A."/>
            <person name="Ireland A."/>
            <person name="Larimer J."/>
            <person name="McCowan C."/>
            <person name="Murphy C."/>
            <person name="Pearson M."/>
            <person name="Poon T.W."/>
            <person name="Priest M."/>
            <person name="Roberts A."/>
            <person name="Saif S."/>
            <person name="Shea T."/>
            <person name="Sisk P."/>
            <person name="Sykes S."/>
            <person name="Wortman J."/>
            <person name="Nusbaum C."/>
            <person name="Birren B."/>
        </authorList>
    </citation>
    <scope>NUCLEOTIDE SEQUENCE [LARGE SCALE GENOMIC DNA]</scope>
    <source>
        <strain evidence="2 3">HGA0223</strain>
    </source>
</reference>
<comment type="caution">
    <text evidence="2">The sequence shown here is derived from an EMBL/GenBank/DDBJ whole genome shotgun (WGS) entry which is preliminary data.</text>
</comment>
<dbReference type="HOGENOM" id="CLU_3012644_0_0_4"/>
<dbReference type="PATRIC" id="fig|1203554.3.peg.1634"/>
<name>S3BDJ1_9BURK</name>
<feature type="chain" id="PRO_5004517740" evidence="1">
    <location>
        <begin position="20"/>
        <end position="56"/>
    </location>
</feature>
<dbReference type="Proteomes" id="UP000014400">
    <property type="component" value="Unassembled WGS sequence"/>
</dbReference>
<evidence type="ECO:0000256" key="1">
    <source>
        <dbReference type="SAM" id="SignalP"/>
    </source>
</evidence>
<evidence type="ECO:0000313" key="2">
    <source>
        <dbReference type="EMBL" id="EPD98516.1"/>
    </source>
</evidence>
<keyword evidence="1" id="KW-0732">Signal</keyword>
<organism evidence="2 3">
    <name type="scientific">Sutterella wadsworthensis HGA0223</name>
    <dbReference type="NCBI Taxonomy" id="1203554"/>
    <lineage>
        <taxon>Bacteria</taxon>
        <taxon>Pseudomonadati</taxon>
        <taxon>Pseudomonadota</taxon>
        <taxon>Betaproteobacteria</taxon>
        <taxon>Burkholderiales</taxon>
        <taxon>Sutterellaceae</taxon>
        <taxon>Sutterella</taxon>
    </lineage>
</organism>
<gene>
    <name evidence="2" type="ORF">HMPREF1476_01555</name>
</gene>
<dbReference type="AlphaFoldDB" id="S3BDJ1"/>
<proteinExistence type="predicted"/>
<protein>
    <submittedName>
        <fullName evidence="2">Uncharacterized protein</fullName>
    </submittedName>
</protein>
<dbReference type="RefSeq" id="WP_016474752.1">
    <property type="nucleotide sequence ID" value="NZ_KE150480.1"/>
</dbReference>
<dbReference type="EMBL" id="ATCF01000022">
    <property type="protein sequence ID" value="EPD98516.1"/>
    <property type="molecule type" value="Genomic_DNA"/>
</dbReference>
<dbReference type="eggNOG" id="ENOG5032736">
    <property type="taxonomic scope" value="Bacteria"/>
</dbReference>
<sequence length="56" mass="5995">MRKSAEFVLMAAMPVLLNAWTAASGTAPLLGADRDAHGCIDSAEYVWSALLQICEK</sequence>
<feature type="signal peptide" evidence="1">
    <location>
        <begin position="1"/>
        <end position="19"/>
    </location>
</feature>